<organism evidence="1 2">
    <name type="scientific">Ensete ventricosum</name>
    <name type="common">Abyssinian banana</name>
    <name type="synonym">Musa ensete</name>
    <dbReference type="NCBI Taxonomy" id="4639"/>
    <lineage>
        <taxon>Eukaryota</taxon>
        <taxon>Viridiplantae</taxon>
        <taxon>Streptophyta</taxon>
        <taxon>Embryophyta</taxon>
        <taxon>Tracheophyta</taxon>
        <taxon>Spermatophyta</taxon>
        <taxon>Magnoliopsida</taxon>
        <taxon>Liliopsida</taxon>
        <taxon>Zingiberales</taxon>
        <taxon>Musaceae</taxon>
        <taxon>Ensete</taxon>
    </lineage>
</organism>
<dbReference type="EMBL" id="JAQQAF010000003">
    <property type="protein sequence ID" value="KAJ8499032.1"/>
    <property type="molecule type" value="Genomic_DNA"/>
</dbReference>
<dbReference type="AlphaFoldDB" id="A0AAV8RET7"/>
<comment type="caution">
    <text evidence="1">The sequence shown here is derived from an EMBL/GenBank/DDBJ whole genome shotgun (WGS) entry which is preliminary data.</text>
</comment>
<gene>
    <name evidence="1" type="ORF">OPV22_009584</name>
</gene>
<accession>A0AAV8RET7</accession>
<protein>
    <submittedName>
        <fullName evidence="1">Uncharacterized protein</fullName>
    </submittedName>
</protein>
<proteinExistence type="predicted"/>
<reference evidence="1 2" key="1">
    <citation type="submission" date="2022-12" db="EMBL/GenBank/DDBJ databases">
        <title>Chromosome-scale assembly of the Ensete ventricosum genome.</title>
        <authorList>
            <person name="Dussert Y."/>
            <person name="Stocks J."/>
            <person name="Wendawek A."/>
            <person name="Woldeyes F."/>
            <person name="Nichols R.A."/>
            <person name="Borrell J.S."/>
        </authorList>
    </citation>
    <scope>NUCLEOTIDE SEQUENCE [LARGE SCALE GENOMIC DNA]</scope>
    <source>
        <strain evidence="2">cv. Maze</strain>
        <tissue evidence="1">Seeds</tissue>
    </source>
</reference>
<sequence>MMRDRQIKSVPRDKLVYLNEIVHSFRIGNRSNSEIEKMYMMLDDVTARHRLREKDGKETVLNRSALLAASESVSNRTIFRTLLSLKTPSCSLFLSLSLSEKKHRVERS</sequence>
<evidence type="ECO:0000313" key="2">
    <source>
        <dbReference type="Proteomes" id="UP001222027"/>
    </source>
</evidence>
<name>A0AAV8RET7_ENSVE</name>
<keyword evidence="2" id="KW-1185">Reference proteome</keyword>
<evidence type="ECO:0000313" key="1">
    <source>
        <dbReference type="EMBL" id="KAJ8499032.1"/>
    </source>
</evidence>
<dbReference type="Proteomes" id="UP001222027">
    <property type="component" value="Unassembled WGS sequence"/>
</dbReference>